<gene>
    <name evidence="2" type="ORF">BBBOND_0207080</name>
</gene>
<evidence type="ECO:0000313" key="3">
    <source>
        <dbReference type="Proteomes" id="UP000033188"/>
    </source>
</evidence>
<dbReference type="AlphaFoldDB" id="A0A061DCG8"/>
<reference evidence="3" key="1">
    <citation type="submission" date="2014-06" db="EMBL/GenBank/DDBJ databases">
        <authorList>
            <person name="Aslett M."/>
            <person name="De Silva N."/>
        </authorList>
    </citation>
    <scope>NUCLEOTIDE SEQUENCE [LARGE SCALE GENOMIC DNA]</scope>
    <source>
        <strain evidence="3">Bond</strain>
    </source>
</reference>
<dbReference type="Proteomes" id="UP000033188">
    <property type="component" value="Chromosome 2"/>
</dbReference>
<dbReference type="VEuPathDB" id="PiroplasmaDB:BBBOND_0207080"/>
<sequence>MSVSKFGDDFASGRFIFELTIHEIRLSCKHSIDVDLIWTAGKQRSQTGAVITLLPNVSTHNVDQKLLIHQTVSSNRPSLKSLIQVVVAHRYVKSEVLAECVIDLADLFHVKHKSAISVPLDTKLDAEASLTFSVMVTNFSFPGSFHTVASYCGLEDSAVESSTLSSVAESVLEYQGLNATGEGTGSRPNGLRRLESTDIYRTINKMATKLSRIESDIQRKTLKLHKINRKNLDGVNGIRSRLENQIALKDQQIRILTIQLDEMHTALALSHERELELGGFVIGRREFSGNDTLEFRETGLSKVGGFTDSSSLRYDFHRNGSAAGSSIRGSERHLTKYDGAGARFTNKDDQLSLLHNQRRTPSWHSCDNAEDLNRRMPHLGTQVSKSGYGDTVTSGVMPANARCEKQVVPLSWVKGTISSDLNASRGIGRSTSATNPVTTALPFVGQRASMDRKATPLLSALQRGSGREIQASKASIIRELRAPCTTALPLGKAPSLIKRNPGARLPQEAGAVMPELPRSTIRPSAHSAAGAAAVVASTPAQQPAAASAKAGAEKATAAEVADDRDTTIVRLERDLISTKVALADSETQRDIEIAKFLTATAHT</sequence>
<name>A0A061DCG8_BABBI</name>
<dbReference type="GeneID" id="24564091"/>
<evidence type="ECO:0000313" key="2">
    <source>
        <dbReference type="EMBL" id="CDR95550.1"/>
    </source>
</evidence>
<proteinExistence type="predicted"/>
<keyword evidence="3" id="KW-1185">Reference proteome</keyword>
<organism evidence="2 3">
    <name type="scientific">Babesia bigemina</name>
    <dbReference type="NCBI Taxonomy" id="5866"/>
    <lineage>
        <taxon>Eukaryota</taxon>
        <taxon>Sar</taxon>
        <taxon>Alveolata</taxon>
        <taxon>Apicomplexa</taxon>
        <taxon>Aconoidasida</taxon>
        <taxon>Piroplasmida</taxon>
        <taxon>Babesiidae</taxon>
        <taxon>Babesia</taxon>
    </lineage>
</organism>
<dbReference type="Pfam" id="PF10358">
    <property type="entry name" value="NT-C2"/>
    <property type="match status" value="1"/>
</dbReference>
<dbReference type="EMBL" id="LK391708">
    <property type="protein sequence ID" value="CDR95550.1"/>
    <property type="molecule type" value="Genomic_DNA"/>
</dbReference>
<evidence type="ECO:0000259" key="1">
    <source>
        <dbReference type="Pfam" id="PF10358"/>
    </source>
</evidence>
<accession>A0A061DCG8</accession>
<dbReference type="InterPro" id="IPR019448">
    <property type="entry name" value="NT-C2"/>
</dbReference>
<dbReference type="OMA" id="YRTINKM"/>
<protein>
    <recommendedName>
        <fullName evidence="1">C2 NT-type domain-containing protein</fullName>
    </recommendedName>
</protein>
<dbReference type="KEGG" id="bbig:BBBOND_0207080"/>
<dbReference type="OrthoDB" id="365999at2759"/>
<dbReference type="RefSeq" id="XP_012767736.1">
    <property type="nucleotide sequence ID" value="XM_012912282.1"/>
</dbReference>
<feature type="domain" description="C2 NT-type" evidence="1">
    <location>
        <begin position="15"/>
        <end position="137"/>
    </location>
</feature>